<keyword evidence="4" id="KW-0560">Oxidoreductase</keyword>
<feature type="domain" description="Fatty acid hydroxylase" evidence="8">
    <location>
        <begin position="84"/>
        <end position="219"/>
    </location>
</feature>
<evidence type="ECO:0000313" key="10">
    <source>
        <dbReference type="Proteomes" id="UP000234479"/>
    </source>
</evidence>
<evidence type="ECO:0000313" key="9">
    <source>
        <dbReference type="EMBL" id="PLR26549.1"/>
    </source>
</evidence>
<dbReference type="EMBL" id="PJRS01000018">
    <property type="protein sequence ID" value="PLR26549.1"/>
    <property type="molecule type" value="Genomic_DNA"/>
</dbReference>
<accession>A0A2N5DKF4</accession>
<dbReference type="Pfam" id="PF04116">
    <property type="entry name" value="FA_hydroxylase"/>
    <property type="match status" value="1"/>
</dbReference>
<dbReference type="PANTHER" id="PTHR21624">
    <property type="entry name" value="STEROL DESATURASE-RELATED PROTEIN"/>
    <property type="match status" value="1"/>
</dbReference>
<name>A0A2N5DKF4_9CAUL</name>
<dbReference type="AlphaFoldDB" id="A0A2N5DKF4"/>
<evidence type="ECO:0000256" key="2">
    <source>
        <dbReference type="ARBA" id="ARBA00022692"/>
    </source>
</evidence>
<dbReference type="InterPro" id="IPR051689">
    <property type="entry name" value="Sterol_desaturase/TMEM195"/>
</dbReference>
<dbReference type="GO" id="GO:0012505">
    <property type="term" value="C:endomembrane system"/>
    <property type="evidence" value="ECO:0007669"/>
    <property type="project" value="UniProtKB-SubCell"/>
</dbReference>
<evidence type="ECO:0000256" key="7">
    <source>
        <dbReference type="SAM" id="Phobius"/>
    </source>
</evidence>
<dbReference type="InterPro" id="IPR006694">
    <property type="entry name" value="Fatty_acid_hydroxylase"/>
</dbReference>
<reference evidence="9 10" key="1">
    <citation type="submission" date="2017-12" db="EMBL/GenBank/DDBJ databases">
        <title>The genome sequence of Caulobacter sp. 410.</title>
        <authorList>
            <person name="Gao J."/>
            <person name="Mao X."/>
            <person name="Sun J."/>
        </authorList>
    </citation>
    <scope>NUCLEOTIDE SEQUENCE [LARGE SCALE GENOMIC DNA]</scope>
    <source>
        <strain evidence="9 10">410</strain>
    </source>
</reference>
<proteinExistence type="predicted"/>
<evidence type="ECO:0000256" key="4">
    <source>
        <dbReference type="ARBA" id="ARBA00023002"/>
    </source>
</evidence>
<evidence type="ECO:0000256" key="5">
    <source>
        <dbReference type="ARBA" id="ARBA00023098"/>
    </source>
</evidence>
<dbReference type="GO" id="GO:0005506">
    <property type="term" value="F:iron ion binding"/>
    <property type="evidence" value="ECO:0007669"/>
    <property type="project" value="InterPro"/>
</dbReference>
<dbReference type="GO" id="GO:0008610">
    <property type="term" value="P:lipid biosynthetic process"/>
    <property type="evidence" value="ECO:0007669"/>
    <property type="project" value="InterPro"/>
</dbReference>
<comment type="subcellular location">
    <subcellularLocation>
        <location evidence="1">Endomembrane system</location>
        <topology evidence="1">Multi-pass membrane protein</topology>
    </subcellularLocation>
</comment>
<keyword evidence="6 7" id="KW-0472">Membrane</keyword>
<organism evidence="9 10">
    <name type="scientific">Caulobacter zeae</name>
    <dbReference type="NCBI Taxonomy" id="2055137"/>
    <lineage>
        <taxon>Bacteria</taxon>
        <taxon>Pseudomonadati</taxon>
        <taxon>Pseudomonadota</taxon>
        <taxon>Alphaproteobacteria</taxon>
        <taxon>Caulobacterales</taxon>
        <taxon>Caulobacteraceae</taxon>
        <taxon>Caulobacter</taxon>
    </lineage>
</organism>
<protein>
    <submittedName>
        <fullName evidence="9">C-5 sterol desaturase</fullName>
    </submittedName>
</protein>
<dbReference type="GO" id="GO:0050479">
    <property type="term" value="F:glyceryl-ether monooxygenase activity"/>
    <property type="evidence" value="ECO:0007669"/>
    <property type="project" value="TreeGrafter"/>
</dbReference>
<gene>
    <name evidence="9" type="ORF">SGCZBJ_09415</name>
</gene>
<dbReference type="GO" id="GO:0016020">
    <property type="term" value="C:membrane"/>
    <property type="evidence" value="ECO:0007669"/>
    <property type="project" value="GOC"/>
</dbReference>
<dbReference type="Proteomes" id="UP000234479">
    <property type="component" value="Unassembled WGS sequence"/>
</dbReference>
<evidence type="ECO:0000259" key="8">
    <source>
        <dbReference type="Pfam" id="PF04116"/>
    </source>
</evidence>
<dbReference type="OrthoDB" id="9770329at2"/>
<comment type="caution">
    <text evidence="9">The sequence shown here is derived from an EMBL/GenBank/DDBJ whole genome shotgun (WGS) entry which is preliminary data.</text>
</comment>
<evidence type="ECO:0000256" key="3">
    <source>
        <dbReference type="ARBA" id="ARBA00022989"/>
    </source>
</evidence>
<evidence type="ECO:0000256" key="1">
    <source>
        <dbReference type="ARBA" id="ARBA00004127"/>
    </source>
</evidence>
<keyword evidence="3 7" id="KW-1133">Transmembrane helix</keyword>
<evidence type="ECO:0000256" key="6">
    <source>
        <dbReference type="ARBA" id="ARBA00023136"/>
    </source>
</evidence>
<dbReference type="PANTHER" id="PTHR21624:SF1">
    <property type="entry name" value="ALKYLGLYCEROL MONOOXYGENASE"/>
    <property type="match status" value="1"/>
</dbReference>
<dbReference type="RefSeq" id="WP_101717741.1">
    <property type="nucleotide sequence ID" value="NZ_PJRS01000018.1"/>
</dbReference>
<keyword evidence="5" id="KW-0443">Lipid metabolism</keyword>
<sequence length="323" mass="36835">MKPAFDPVQLAIPFFVIAIVLEVLLARFGKARANYEPRDAATSLLMGLGSTIAGLLTGGAVFAASLWVYQHRLFTIPMTAIWAWVVLFFAEDLTYYWFHRLSHERRFWWASHVNHHSSTHYNLTTALRQTWTGGVAGTWLLWLPLSFLGFPPAMVAIQKGISLVYQFWIHTEAVRRMPAWFEAVFNTPSHHRVHHARNPRYLDANYAGILIIWDRMFGTFIAEDDAEPCRYGIVRNLPNFNLLANVFHEWIGIGKDLAGSRSPREVIGYLFGPPGWSPDGSRETSHKLKAKWRVREERAAAELKGEIPALRQAQGEDLLQGRN</sequence>
<feature type="transmembrane region" description="Helical" evidence="7">
    <location>
        <begin position="41"/>
        <end position="69"/>
    </location>
</feature>
<keyword evidence="2 7" id="KW-0812">Transmembrane</keyword>
<feature type="transmembrane region" description="Helical" evidence="7">
    <location>
        <begin position="12"/>
        <end position="29"/>
    </location>
</feature>
<dbReference type="GO" id="GO:0006643">
    <property type="term" value="P:membrane lipid metabolic process"/>
    <property type="evidence" value="ECO:0007669"/>
    <property type="project" value="TreeGrafter"/>
</dbReference>
<keyword evidence="10" id="KW-1185">Reference proteome</keyword>